<evidence type="ECO:0000313" key="2">
    <source>
        <dbReference type="EMBL" id="CAL1540306.1"/>
    </source>
</evidence>
<feature type="non-terminal residue" evidence="2">
    <location>
        <position position="212"/>
    </location>
</feature>
<name>A0AAV2I2K8_LYMST</name>
<evidence type="ECO:0000313" key="3">
    <source>
        <dbReference type="Proteomes" id="UP001497497"/>
    </source>
</evidence>
<feature type="region of interest" description="Disordered" evidence="1">
    <location>
        <begin position="70"/>
        <end position="95"/>
    </location>
</feature>
<dbReference type="Proteomes" id="UP001497497">
    <property type="component" value="Unassembled WGS sequence"/>
</dbReference>
<feature type="non-terminal residue" evidence="2">
    <location>
        <position position="1"/>
    </location>
</feature>
<reference evidence="2 3" key="1">
    <citation type="submission" date="2024-04" db="EMBL/GenBank/DDBJ databases">
        <authorList>
            <consortium name="Genoscope - CEA"/>
            <person name="William W."/>
        </authorList>
    </citation>
    <scope>NUCLEOTIDE SEQUENCE [LARGE SCALE GENOMIC DNA]</scope>
</reference>
<feature type="compositionally biased region" description="Basic and acidic residues" evidence="1">
    <location>
        <begin position="83"/>
        <end position="95"/>
    </location>
</feature>
<comment type="caution">
    <text evidence="2">The sequence shown here is derived from an EMBL/GenBank/DDBJ whole genome shotgun (WGS) entry which is preliminary data.</text>
</comment>
<organism evidence="2 3">
    <name type="scientific">Lymnaea stagnalis</name>
    <name type="common">Great pond snail</name>
    <name type="synonym">Helix stagnalis</name>
    <dbReference type="NCBI Taxonomy" id="6523"/>
    <lineage>
        <taxon>Eukaryota</taxon>
        <taxon>Metazoa</taxon>
        <taxon>Spiralia</taxon>
        <taxon>Lophotrochozoa</taxon>
        <taxon>Mollusca</taxon>
        <taxon>Gastropoda</taxon>
        <taxon>Heterobranchia</taxon>
        <taxon>Euthyneura</taxon>
        <taxon>Panpulmonata</taxon>
        <taxon>Hygrophila</taxon>
        <taxon>Lymnaeoidea</taxon>
        <taxon>Lymnaeidae</taxon>
        <taxon>Lymnaea</taxon>
    </lineage>
</organism>
<sequence length="212" mass="24168">IDKNIPQIRRRKSRLWGLKGHEDKGRSLVHINLLSHKRRYASDNRRIKERRHLAHEEVVESYRPSDVMTRADVNSDDSQSCGDSKRESSIGAVKTEERPIPVVAPALNDSIADFKVSTSEDDNTETLKMRLENIKQWTLTLIPQVKPERKWIPSLGRKYTRAHPTASASHRPNTQCAVRQARVGASENRLNLKHEAHNEVGKHALVETQPQG</sequence>
<evidence type="ECO:0000256" key="1">
    <source>
        <dbReference type="SAM" id="MobiDB-lite"/>
    </source>
</evidence>
<dbReference type="AlphaFoldDB" id="A0AAV2I2K8"/>
<keyword evidence="3" id="KW-1185">Reference proteome</keyword>
<protein>
    <submittedName>
        <fullName evidence="2">Uncharacterized protein</fullName>
    </submittedName>
</protein>
<proteinExistence type="predicted"/>
<dbReference type="EMBL" id="CAXITT010000376">
    <property type="protein sequence ID" value="CAL1540306.1"/>
    <property type="molecule type" value="Genomic_DNA"/>
</dbReference>
<gene>
    <name evidence="2" type="ORF">GSLYS_00013955001</name>
</gene>
<accession>A0AAV2I2K8</accession>